<reference evidence="2" key="1">
    <citation type="journal article" date="2015" name="Nat. Genet.">
        <title>The genome and transcriptome of the zoonotic hookworm Ancylostoma ceylanicum identify infection-specific gene families.</title>
        <authorList>
            <person name="Schwarz E.M."/>
            <person name="Hu Y."/>
            <person name="Antoshechkin I."/>
            <person name="Miller M.M."/>
            <person name="Sternberg P.W."/>
            <person name="Aroian R.V."/>
        </authorList>
    </citation>
    <scope>NUCLEOTIDE SEQUENCE</scope>
    <source>
        <strain evidence="2">HY135</strain>
    </source>
</reference>
<name>A0A016TAW8_9BILA</name>
<comment type="caution">
    <text evidence="1">The sequence shown here is derived from an EMBL/GenBank/DDBJ whole genome shotgun (WGS) entry which is preliminary data.</text>
</comment>
<evidence type="ECO:0000313" key="1">
    <source>
        <dbReference type="EMBL" id="EYB99779.1"/>
    </source>
</evidence>
<organism evidence="1 2">
    <name type="scientific">Ancylostoma ceylanicum</name>
    <dbReference type="NCBI Taxonomy" id="53326"/>
    <lineage>
        <taxon>Eukaryota</taxon>
        <taxon>Metazoa</taxon>
        <taxon>Ecdysozoa</taxon>
        <taxon>Nematoda</taxon>
        <taxon>Chromadorea</taxon>
        <taxon>Rhabditida</taxon>
        <taxon>Rhabditina</taxon>
        <taxon>Rhabditomorpha</taxon>
        <taxon>Strongyloidea</taxon>
        <taxon>Ancylostomatidae</taxon>
        <taxon>Ancylostomatinae</taxon>
        <taxon>Ancylostoma</taxon>
    </lineage>
</organism>
<evidence type="ECO:0000313" key="2">
    <source>
        <dbReference type="Proteomes" id="UP000024635"/>
    </source>
</evidence>
<dbReference type="EMBL" id="JARK01001456">
    <property type="protein sequence ID" value="EYB99779.1"/>
    <property type="molecule type" value="Genomic_DNA"/>
</dbReference>
<proteinExistence type="predicted"/>
<dbReference type="Proteomes" id="UP000024635">
    <property type="component" value="Unassembled WGS sequence"/>
</dbReference>
<accession>A0A016TAW8</accession>
<sequence length="85" mass="9929">MCHRCSQPYLEGAFSKRVVQNPLNPREVFDYVLLHHVPYGYRSSGKECHRRSAGMTHNKNLNNKLYLKPKIEQNKTNASLEESLR</sequence>
<protein>
    <submittedName>
        <fullName evidence="1">Uncharacterized protein</fullName>
    </submittedName>
</protein>
<gene>
    <name evidence="1" type="primary">Acey_s0120.g933</name>
    <name evidence="1" type="ORF">Y032_0120g933</name>
</gene>
<dbReference type="AlphaFoldDB" id="A0A016TAW8"/>
<keyword evidence="2" id="KW-1185">Reference proteome</keyword>